<organism evidence="2 3">
    <name type="scientific">Rhypophila decipiens</name>
    <dbReference type="NCBI Taxonomy" id="261697"/>
    <lineage>
        <taxon>Eukaryota</taxon>
        <taxon>Fungi</taxon>
        <taxon>Dikarya</taxon>
        <taxon>Ascomycota</taxon>
        <taxon>Pezizomycotina</taxon>
        <taxon>Sordariomycetes</taxon>
        <taxon>Sordariomycetidae</taxon>
        <taxon>Sordariales</taxon>
        <taxon>Naviculisporaceae</taxon>
        <taxon>Rhypophila</taxon>
    </lineage>
</organism>
<feature type="region of interest" description="Disordered" evidence="1">
    <location>
        <begin position="121"/>
        <end position="185"/>
    </location>
</feature>
<sequence>MIDRHHHRASGSSRRRSSPDKTSFHVYSDVLSRETYKAIKHTPITAEAKARERVHDIKHGKGKGSTGLSAAKTNDDDELFKVFAAKQTPQQRNQVARGLLVAPERQREAADTYYTTNNILTSPIKRKVPQKPARTSVPEPKAGPPRAEPLPRPRPRPPAERAPKPRAEIPPPPPSPPPPREPVCMSSTPVQTIPAQDFLDTERLVTQWVVYRTPRFCSDKFDKHQRKIRCTTHLSKRAANEAAHARHERIHKGVVRKSWAMTGYDKGLFEGIVEYTSGGDGGKEANVIHFWVEEETRDLAKVSEKWRENGKTLHLDQARASIYARKRYDVWSVTIYPAAGMGGQSQRQTLMVECGGDGDEDDDRNDLLEGGNDDSSRTEEDQTFVTSPGSTTEASQTLLGSSSFSSLASSGPSHHNSHGPPTSPVINPFTYISTPKLRPHGSYTTARVANEAALATILDLARPKNARIEDHHFYKHHLVPELTSQFWEDQTRGGGPDVPVTIQWDATEVEGCKWDFLYLEVQVVESELEGVVDLGDIAVDGGPPPPPPPREAVGDVEDEDESEVSEAD</sequence>
<feature type="compositionally biased region" description="Low complexity" evidence="1">
    <location>
        <begin position="395"/>
        <end position="420"/>
    </location>
</feature>
<dbReference type="EMBL" id="MU858055">
    <property type="protein sequence ID" value="KAK4218095.1"/>
    <property type="molecule type" value="Genomic_DNA"/>
</dbReference>
<feature type="region of interest" description="Disordered" evidence="1">
    <location>
        <begin position="535"/>
        <end position="568"/>
    </location>
</feature>
<feature type="region of interest" description="Disordered" evidence="1">
    <location>
        <begin position="352"/>
        <end position="427"/>
    </location>
</feature>
<reference evidence="2" key="2">
    <citation type="submission" date="2023-05" db="EMBL/GenBank/DDBJ databases">
        <authorList>
            <consortium name="Lawrence Berkeley National Laboratory"/>
            <person name="Steindorff A."/>
            <person name="Hensen N."/>
            <person name="Bonometti L."/>
            <person name="Westerberg I."/>
            <person name="Brannstrom I.O."/>
            <person name="Guillou S."/>
            <person name="Cros-Aarteil S."/>
            <person name="Calhoun S."/>
            <person name="Haridas S."/>
            <person name="Kuo A."/>
            <person name="Mondo S."/>
            <person name="Pangilinan J."/>
            <person name="Riley R."/>
            <person name="Labutti K."/>
            <person name="Andreopoulos B."/>
            <person name="Lipzen A."/>
            <person name="Chen C."/>
            <person name="Yanf M."/>
            <person name="Daum C."/>
            <person name="Ng V."/>
            <person name="Clum A."/>
            <person name="Ohm R."/>
            <person name="Martin F."/>
            <person name="Silar P."/>
            <person name="Natvig D."/>
            <person name="Lalanne C."/>
            <person name="Gautier V."/>
            <person name="Ament-Velasquez S.L."/>
            <person name="Kruys A."/>
            <person name="Hutchinson M.I."/>
            <person name="Powell A.J."/>
            <person name="Barry K."/>
            <person name="Miller A.N."/>
            <person name="Grigoriev I.V."/>
            <person name="Debuchy R."/>
            <person name="Gladieux P."/>
            <person name="Thoren M.H."/>
            <person name="Johannesson H."/>
        </authorList>
    </citation>
    <scope>NUCLEOTIDE SEQUENCE</scope>
    <source>
        <strain evidence="2">PSN293</strain>
    </source>
</reference>
<name>A0AAN7BEI1_9PEZI</name>
<evidence type="ECO:0000313" key="3">
    <source>
        <dbReference type="Proteomes" id="UP001301769"/>
    </source>
</evidence>
<feature type="compositionally biased region" description="Pro residues" evidence="1">
    <location>
        <begin position="168"/>
        <end position="181"/>
    </location>
</feature>
<protein>
    <submittedName>
        <fullName evidence="2">Uncharacterized protein</fullName>
    </submittedName>
</protein>
<feature type="region of interest" description="Disordered" evidence="1">
    <location>
        <begin position="1"/>
        <end position="23"/>
    </location>
</feature>
<evidence type="ECO:0000313" key="2">
    <source>
        <dbReference type="EMBL" id="KAK4218095.1"/>
    </source>
</evidence>
<accession>A0AAN7BEI1</accession>
<feature type="compositionally biased region" description="Polar residues" evidence="1">
    <location>
        <begin position="383"/>
        <end position="394"/>
    </location>
</feature>
<keyword evidence="3" id="KW-1185">Reference proteome</keyword>
<evidence type="ECO:0000256" key="1">
    <source>
        <dbReference type="SAM" id="MobiDB-lite"/>
    </source>
</evidence>
<dbReference type="Proteomes" id="UP001301769">
    <property type="component" value="Unassembled WGS sequence"/>
</dbReference>
<dbReference type="AlphaFoldDB" id="A0AAN7BEI1"/>
<feature type="compositionally biased region" description="Basic and acidic residues" evidence="1">
    <location>
        <begin position="157"/>
        <end position="167"/>
    </location>
</feature>
<proteinExistence type="predicted"/>
<gene>
    <name evidence="2" type="ORF">QBC37DRAFT_413258</name>
</gene>
<feature type="compositionally biased region" description="Acidic residues" evidence="1">
    <location>
        <begin position="554"/>
        <end position="568"/>
    </location>
</feature>
<reference evidence="2" key="1">
    <citation type="journal article" date="2023" name="Mol. Phylogenet. Evol.">
        <title>Genome-scale phylogeny and comparative genomics of the fungal order Sordariales.</title>
        <authorList>
            <person name="Hensen N."/>
            <person name="Bonometti L."/>
            <person name="Westerberg I."/>
            <person name="Brannstrom I.O."/>
            <person name="Guillou S."/>
            <person name="Cros-Aarteil S."/>
            <person name="Calhoun S."/>
            <person name="Haridas S."/>
            <person name="Kuo A."/>
            <person name="Mondo S."/>
            <person name="Pangilinan J."/>
            <person name="Riley R."/>
            <person name="LaButti K."/>
            <person name="Andreopoulos B."/>
            <person name="Lipzen A."/>
            <person name="Chen C."/>
            <person name="Yan M."/>
            <person name="Daum C."/>
            <person name="Ng V."/>
            <person name="Clum A."/>
            <person name="Steindorff A."/>
            <person name="Ohm R.A."/>
            <person name="Martin F."/>
            <person name="Silar P."/>
            <person name="Natvig D.O."/>
            <person name="Lalanne C."/>
            <person name="Gautier V."/>
            <person name="Ament-Velasquez S.L."/>
            <person name="Kruys A."/>
            <person name="Hutchinson M.I."/>
            <person name="Powell A.J."/>
            <person name="Barry K."/>
            <person name="Miller A.N."/>
            <person name="Grigoriev I.V."/>
            <person name="Debuchy R."/>
            <person name="Gladieux P."/>
            <person name="Hiltunen Thoren M."/>
            <person name="Johannesson H."/>
        </authorList>
    </citation>
    <scope>NUCLEOTIDE SEQUENCE</scope>
    <source>
        <strain evidence="2">PSN293</strain>
    </source>
</reference>
<feature type="compositionally biased region" description="Basic residues" evidence="1">
    <location>
        <begin position="1"/>
        <end position="16"/>
    </location>
</feature>
<feature type="compositionally biased region" description="Pro residues" evidence="1">
    <location>
        <begin position="141"/>
        <end position="152"/>
    </location>
</feature>
<comment type="caution">
    <text evidence="2">The sequence shown here is derived from an EMBL/GenBank/DDBJ whole genome shotgun (WGS) entry which is preliminary data.</text>
</comment>